<dbReference type="PANTHER" id="PTHR48075:SF7">
    <property type="entry name" value="3-HYDROXYACYL-COA DEHYDROGENASE-RELATED"/>
    <property type="match status" value="1"/>
</dbReference>
<dbReference type="InterPro" id="IPR029045">
    <property type="entry name" value="ClpP/crotonase-like_dom_sf"/>
</dbReference>
<evidence type="ECO:0000256" key="8">
    <source>
        <dbReference type="ARBA" id="ARBA00049556"/>
    </source>
</evidence>
<evidence type="ECO:0000256" key="3">
    <source>
        <dbReference type="ARBA" id="ARBA00022832"/>
    </source>
</evidence>
<dbReference type="SUPFAM" id="SSF51735">
    <property type="entry name" value="NAD(P)-binding Rossmann-fold domains"/>
    <property type="match status" value="1"/>
</dbReference>
<organism evidence="11 12">
    <name type="scientific">Alicyclobacillus vulcanalis</name>
    <dbReference type="NCBI Taxonomy" id="252246"/>
    <lineage>
        <taxon>Bacteria</taxon>
        <taxon>Bacillati</taxon>
        <taxon>Bacillota</taxon>
        <taxon>Bacilli</taxon>
        <taxon>Bacillales</taxon>
        <taxon>Alicyclobacillaceae</taxon>
        <taxon>Alicyclobacillus</taxon>
    </lineage>
</organism>
<comment type="catalytic activity">
    <reaction evidence="8">
        <text>a (3S)-3-hydroxyacyl-CoA + NAD(+) = a 3-oxoacyl-CoA + NADH + H(+)</text>
        <dbReference type="Rhea" id="RHEA:22432"/>
        <dbReference type="ChEBI" id="CHEBI:15378"/>
        <dbReference type="ChEBI" id="CHEBI:57318"/>
        <dbReference type="ChEBI" id="CHEBI:57540"/>
        <dbReference type="ChEBI" id="CHEBI:57945"/>
        <dbReference type="ChEBI" id="CHEBI:90726"/>
        <dbReference type="EC" id="1.1.1.35"/>
    </reaction>
</comment>
<dbReference type="InterPro" id="IPR036291">
    <property type="entry name" value="NAD(P)-bd_dom_sf"/>
</dbReference>
<dbReference type="EMBL" id="FTOO01000008">
    <property type="protein sequence ID" value="SIS97628.1"/>
    <property type="molecule type" value="Genomic_DNA"/>
</dbReference>
<comment type="pathway">
    <text evidence="1">Lipid metabolism; fatty acid beta-oxidation.</text>
</comment>
<evidence type="ECO:0000256" key="7">
    <source>
        <dbReference type="ARBA" id="ARBA00023098"/>
    </source>
</evidence>
<dbReference type="Gene3D" id="3.40.50.720">
    <property type="entry name" value="NAD(P)-binding Rossmann-like Domain"/>
    <property type="match status" value="1"/>
</dbReference>
<dbReference type="CDD" id="cd06558">
    <property type="entry name" value="crotonase-like"/>
    <property type="match status" value="1"/>
</dbReference>
<dbReference type="InterPro" id="IPR006176">
    <property type="entry name" value="3-OHacyl-CoA_DH_NAD-bd"/>
</dbReference>
<dbReference type="PANTHER" id="PTHR48075">
    <property type="entry name" value="3-HYDROXYACYL-COA DEHYDROGENASE FAMILY PROTEIN"/>
    <property type="match status" value="1"/>
</dbReference>
<feature type="domain" description="3-hydroxyacyl-CoA dehydrogenase NAD binding" evidence="10">
    <location>
        <begin position="7"/>
        <end position="204"/>
    </location>
</feature>
<reference evidence="12" key="1">
    <citation type="submission" date="2017-01" db="EMBL/GenBank/DDBJ databases">
        <authorList>
            <person name="Varghese N."/>
            <person name="Submissions S."/>
        </authorList>
    </citation>
    <scope>NUCLEOTIDE SEQUENCE [LARGE SCALE GENOMIC DNA]</scope>
    <source>
        <strain evidence="12">DSM 16176</strain>
    </source>
</reference>
<dbReference type="GO" id="GO:0003857">
    <property type="term" value="F:(3S)-3-hydroxyacyl-CoA dehydrogenase (NAD+) activity"/>
    <property type="evidence" value="ECO:0007669"/>
    <property type="project" value="UniProtKB-EC"/>
</dbReference>
<dbReference type="Pfam" id="PF00378">
    <property type="entry name" value="ECH_1"/>
    <property type="match status" value="1"/>
</dbReference>
<dbReference type="STRING" id="252246.SAMN05421799_108123"/>
<evidence type="ECO:0000256" key="5">
    <source>
        <dbReference type="ARBA" id="ARBA00023002"/>
    </source>
</evidence>
<dbReference type="InterPro" id="IPR001753">
    <property type="entry name" value="Enoyl-CoA_hydra/iso"/>
</dbReference>
<dbReference type="GO" id="GO:0070403">
    <property type="term" value="F:NAD+ binding"/>
    <property type="evidence" value="ECO:0007669"/>
    <property type="project" value="InterPro"/>
</dbReference>
<dbReference type="OrthoDB" id="9771883at2"/>
<dbReference type="SUPFAM" id="SSF48179">
    <property type="entry name" value="6-phosphogluconate dehydrogenase C-terminal domain-like"/>
    <property type="match status" value="2"/>
</dbReference>
<evidence type="ECO:0000313" key="12">
    <source>
        <dbReference type="Proteomes" id="UP000186156"/>
    </source>
</evidence>
<dbReference type="Proteomes" id="UP000186156">
    <property type="component" value="Unassembled WGS sequence"/>
</dbReference>
<keyword evidence="3" id="KW-0276">Fatty acid metabolism</keyword>
<feature type="domain" description="3-hydroxyacyl-CoA dehydrogenase C-terminal" evidence="9">
    <location>
        <begin position="207"/>
        <end position="306"/>
    </location>
</feature>
<dbReference type="Gene3D" id="3.90.226.10">
    <property type="entry name" value="2-enoyl-CoA Hydratase, Chain A, domain 1"/>
    <property type="match status" value="1"/>
</dbReference>
<sequence>MRQIRRAAVIGSGVMGAQIAAHLANVGIPSLLLDLVPQQLTPEEEKRGLTLSHPAVRNRLATEAIRRLQKLSPAPLFRAEDAKLITPGNLEDDLHRIAEVDWVIEVIVESLEPKRQLLERIEAYWRDGMIVSTNTSGISINAMVEGRSEAFRRHFLGTHFFNPPRYMKLLEVIPGRDTDPAIVEFMREFGTERLGKGVVLAKDTPNFIANRIGTYGLLVTFEEMQKGGFTIEEVDAITGPALGRPKSATFRTLDLVGIDTFVHVADNVRQNVANDEERRAFEVPAAIQKLVERGWLGEKSGQGFYKRVKANGKRQILVLDLDTFEYREQKNVSSSALEASKQAKGAAGKARALVQGGDRYAELAWNIVKRVLVYSAEKLGEIADTIQDIDAAMRWGFNWDLGPFELWDALGLVETAERMKAEGLVLPQWVEAWIAEGHQRFYESSEGRITMPVNGKPEPIHVPAGVIDLAALKKGGKVIAQNTGASLIDLGDGVACLEFHSQNNAIGPDILSMIEKSVAIAEKDFAGLVIANQGKNFCVGANLVLILMAAQEGDWDEIDLSIRQFHRAMLALRYSQVPVVAAPHRMTLGGGVEVCLASSRVLPAAETYFGLVEVGVGVIPGGGGCKETARRVAESVGPDDDLVPALGRMFQAIGTAKVSTSGAEALDMGWLRETDRVVYNDDLRISAAKAEVLRMAETGYRAPVKAKAIRVAGRDGKAALQMAARGMWNGGYITDYDLHVAYKLAHVLAGGDVPANSLVSEDYLLDLEREAFLSLCGEAKTIQRMQHMLATGKPLRN</sequence>
<keyword evidence="7" id="KW-0443">Lipid metabolism</keyword>
<keyword evidence="5" id="KW-0560">Oxidoreductase</keyword>
<dbReference type="GO" id="GO:0006635">
    <property type="term" value="P:fatty acid beta-oxidation"/>
    <property type="evidence" value="ECO:0007669"/>
    <property type="project" value="UniProtKB-UniPathway"/>
</dbReference>
<dbReference type="InterPro" id="IPR006108">
    <property type="entry name" value="3HC_DH_C"/>
</dbReference>
<evidence type="ECO:0000259" key="9">
    <source>
        <dbReference type="Pfam" id="PF00725"/>
    </source>
</evidence>
<proteinExistence type="inferred from homology"/>
<evidence type="ECO:0000259" key="10">
    <source>
        <dbReference type="Pfam" id="PF02737"/>
    </source>
</evidence>
<dbReference type="UniPathway" id="UPA00659"/>
<evidence type="ECO:0000256" key="1">
    <source>
        <dbReference type="ARBA" id="ARBA00005005"/>
    </source>
</evidence>
<evidence type="ECO:0000256" key="2">
    <source>
        <dbReference type="ARBA" id="ARBA00009463"/>
    </source>
</evidence>
<evidence type="ECO:0000313" key="11">
    <source>
        <dbReference type="EMBL" id="SIS97628.1"/>
    </source>
</evidence>
<protein>
    <submittedName>
        <fullName evidence="11">3-hydroxyacyl-CoA dehydrogenase</fullName>
    </submittedName>
</protein>
<keyword evidence="4" id="KW-0442">Lipid degradation</keyword>
<gene>
    <name evidence="11" type="ORF">SAMN05421799_108123</name>
</gene>
<dbReference type="InterPro" id="IPR008927">
    <property type="entry name" value="6-PGluconate_DH-like_C_sf"/>
</dbReference>
<dbReference type="Gene3D" id="1.10.1040.50">
    <property type="match status" value="1"/>
</dbReference>
<keyword evidence="6" id="KW-0520">NAD</keyword>
<evidence type="ECO:0000256" key="4">
    <source>
        <dbReference type="ARBA" id="ARBA00022963"/>
    </source>
</evidence>
<name>A0A1N7NHA2_9BACL</name>
<dbReference type="Pfam" id="PF00725">
    <property type="entry name" value="3HCDH"/>
    <property type="match status" value="1"/>
</dbReference>
<accession>A0A1N7NHA2</accession>
<dbReference type="SUPFAM" id="SSF52096">
    <property type="entry name" value="ClpP/crotonase"/>
    <property type="match status" value="1"/>
</dbReference>
<dbReference type="Pfam" id="PF02737">
    <property type="entry name" value="3HCDH_N"/>
    <property type="match status" value="1"/>
</dbReference>
<comment type="similarity">
    <text evidence="2">Belongs to the 3-hydroxyacyl-CoA dehydrogenase family.</text>
</comment>
<dbReference type="AlphaFoldDB" id="A0A1N7NHA2"/>
<keyword evidence="12" id="KW-1185">Reference proteome</keyword>
<dbReference type="RefSeq" id="WP_076347780.1">
    <property type="nucleotide sequence ID" value="NZ_FTOO01000008.1"/>
</dbReference>
<evidence type="ECO:0000256" key="6">
    <source>
        <dbReference type="ARBA" id="ARBA00023027"/>
    </source>
</evidence>